<evidence type="ECO:0000313" key="4">
    <source>
        <dbReference type="Proteomes" id="UP001222296"/>
    </source>
</evidence>
<evidence type="ECO:0000256" key="1">
    <source>
        <dbReference type="SAM" id="MobiDB-lite"/>
    </source>
</evidence>
<evidence type="ECO:0000313" key="3">
    <source>
        <dbReference type="EMBL" id="WGE08992.1"/>
    </source>
</evidence>
<protein>
    <submittedName>
        <fullName evidence="3">Replication protein</fullName>
    </submittedName>
</protein>
<feature type="domain" description="Bacteriophage lambda Replication protein O N-terminal" evidence="2">
    <location>
        <begin position="10"/>
        <end position="87"/>
    </location>
</feature>
<dbReference type="AlphaFoldDB" id="A0AAJ6AGS7"/>
<reference evidence="3" key="1">
    <citation type="submission" date="2023-04" db="EMBL/GenBank/DDBJ databases">
        <title>Molecular characterization of the Integrative and Conjugative elements harboring multidrug-resistance gene from Glaesserella (Haemophilus) parasuis.</title>
        <authorList>
            <person name="Che Y."/>
            <person name="Zhou L."/>
        </authorList>
    </citation>
    <scope>NUCLEOTIDE SEQUENCE</scope>
    <source>
        <strain evidence="3">Z44</strain>
    </source>
</reference>
<dbReference type="RefSeq" id="WP_279378289.1">
    <property type="nucleotide sequence ID" value="NZ_CP121769.1"/>
</dbReference>
<sequence>MSKFIPNSFQVPNAVVDELMSVLSGAEFKCYMLVVRQTTGWNKQKDAVSISQMMEKCNLSNRGVIDACDKLVEMGLLTKSKGYRGMNVFSVNFDKIPTCEVSSPVNSAHSTCEVSSQVPVNSAHSTCEVSSQVPVNSAHTQNTTKQNNNTKNNTLTGVNACEKKSEDLILLEKFGITGQLAKDFIVHRKSFKAPITETALKGFQREADKAKIPIQQAIAISIERGWRGFNAGWDWRDGRVSAKNPQNLSARNTSTFIPDDEGNWAEGMSITLRGS</sequence>
<accession>A0AAJ6AGS7</accession>
<name>A0AAJ6AGS7_GLAPU</name>
<dbReference type="InterPro" id="IPR006497">
    <property type="entry name" value="Phage_lambda_VrpO_N"/>
</dbReference>
<dbReference type="EMBL" id="CP121769">
    <property type="protein sequence ID" value="WGE08992.1"/>
    <property type="molecule type" value="Genomic_DNA"/>
</dbReference>
<feature type="compositionally biased region" description="Low complexity" evidence="1">
    <location>
        <begin position="140"/>
        <end position="151"/>
    </location>
</feature>
<dbReference type="GO" id="GO:0006260">
    <property type="term" value="P:DNA replication"/>
    <property type="evidence" value="ECO:0007669"/>
    <property type="project" value="InterPro"/>
</dbReference>
<evidence type="ECO:0000259" key="2">
    <source>
        <dbReference type="Pfam" id="PF04492"/>
    </source>
</evidence>
<dbReference type="InterPro" id="IPR036388">
    <property type="entry name" value="WH-like_DNA-bd_sf"/>
</dbReference>
<gene>
    <name evidence="3" type="ORF">QBL01_06920</name>
</gene>
<dbReference type="Pfam" id="PF04492">
    <property type="entry name" value="Phage_rep_O"/>
    <property type="match status" value="1"/>
</dbReference>
<feature type="region of interest" description="Disordered" evidence="1">
    <location>
        <begin position="131"/>
        <end position="151"/>
    </location>
</feature>
<organism evidence="3 4">
    <name type="scientific">Glaesserella parasuis</name>
    <name type="common">Haemophilus parasuis</name>
    <dbReference type="NCBI Taxonomy" id="738"/>
    <lineage>
        <taxon>Bacteria</taxon>
        <taxon>Pseudomonadati</taxon>
        <taxon>Pseudomonadota</taxon>
        <taxon>Gammaproteobacteria</taxon>
        <taxon>Pasteurellales</taxon>
        <taxon>Pasteurellaceae</taxon>
        <taxon>Glaesserella</taxon>
    </lineage>
</organism>
<proteinExistence type="predicted"/>
<dbReference type="Proteomes" id="UP001222296">
    <property type="component" value="Chromosome"/>
</dbReference>
<dbReference type="Gene3D" id="1.10.10.10">
    <property type="entry name" value="Winged helix-like DNA-binding domain superfamily/Winged helix DNA-binding domain"/>
    <property type="match status" value="1"/>
</dbReference>